<dbReference type="GO" id="GO:0009976">
    <property type="term" value="F:tocopherol cyclase activity"/>
    <property type="evidence" value="ECO:0007669"/>
    <property type="project" value="InterPro"/>
</dbReference>
<dbReference type="Proteomes" id="UP000037267">
    <property type="component" value="Unassembled WGS sequence"/>
</dbReference>
<proteinExistence type="predicted"/>
<protein>
    <submittedName>
        <fullName evidence="1">Tocopherol cyclase</fullName>
    </submittedName>
</protein>
<keyword evidence="2" id="KW-1185">Reference proteome</keyword>
<dbReference type="OrthoDB" id="9772627at2"/>
<dbReference type="AlphaFoldDB" id="A0A0L0W8T5"/>
<dbReference type="PANTHER" id="PTHR35309:SF4">
    <property type="entry name" value="TOCOPHEROL CYCLASE"/>
    <property type="match status" value="1"/>
</dbReference>
<accession>A0A0L0W8T5</accession>
<sequence length="323" mass="37047">MFKEIRNPDLYHGVNRKKNFFEGWYFKIVDKNCDNVFAFIPGIAKGNSLKFNHSFIQVLDGKKVKYNYIKFNSSSFKFKKDKFSIAIEDNNFSLSGISLNINNEKDNISGNIKFENVKKWPDSIVNPGSMGFYNYLTFMECYSHVCCIDGNIIGGLNINGDYIDFTGGKVYIEKNWGRSFPKSWIWIQSNSFDNKRVAFTCSIGRVPFICTTFSGFLVSIMVEDKFYKFTTINRSKMKIIKKDNDVNIVFTKGRLNLNVMTYSNKYEFIQCKGPKDGNMIPLVDESLNGKITVELFNNKINETIFKGVGNCAGIEYGGEMQIL</sequence>
<dbReference type="InterPro" id="IPR025893">
    <property type="entry name" value="Tocopherol_cyclase"/>
</dbReference>
<dbReference type="PANTHER" id="PTHR35309">
    <property type="match status" value="1"/>
</dbReference>
<name>A0A0L0W8T5_GOTPU</name>
<dbReference type="EMBL" id="LGSS01000011">
    <property type="protein sequence ID" value="KNF07861.1"/>
    <property type="molecule type" value="Genomic_DNA"/>
</dbReference>
<dbReference type="STRING" id="1503.CLPU_11c00290"/>
<evidence type="ECO:0000313" key="1">
    <source>
        <dbReference type="EMBL" id="KNF07861.1"/>
    </source>
</evidence>
<gene>
    <name evidence="1" type="ORF">CLPU_11c00290</name>
</gene>
<dbReference type="SUPFAM" id="SSF159245">
    <property type="entry name" value="AttH-like"/>
    <property type="match status" value="1"/>
</dbReference>
<dbReference type="Pfam" id="PF14249">
    <property type="entry name" value="Tocopherol_cycl"/>
    <property type="match status" value="1"/>
</dbReference>
<dbReference type="RefSeq" id="WP_050355774.1">
    <property type="nucleotide sequence ID" value="NZ_LGSS01000011.1"/>
</dbReference>
<reference evidence="2" key="1">
    <citation type="submission" date="2015-07" db="EMBL/GenBank/DDBJ databases">
        <title>Draft genome sequence of the purine-degrading Gottschalkia purinilyticum DSM 1384 (formerly Clostridium purinilyticum).</title>
        <authorList>
            <person name="Poehlein A."/>
            <person name="Schiel-Bengelsdorf B."/>
            <person name="Bengelsdorf F.R."/>
            <person name="Daniel R."/>
            <person name="Duerre P."/>
        </authorList>
    </citation>
    <scope>NUCLEOTIDE SEQUENCE [LARGE SCALE GENOMIC DNA]</scope>
    <source>
        <strain evidence="2">DSM 1384</strain>
    </source>
</reference>
<organism evidence="1 2">
    <name type="scientific">Gottschalkia purinilytica</name>
    <name type="common">Clostridium purinilyticum</name>
    <dbReference type="NCBI Taxonomy" id="1503"/>
    <lineage>
        <taxon>Bacteria</taxon>
        <taxon>Bacillati</taxon>
        <taxon>Bacillota</taxon>
        <taxon>Tissierellia</taxon>
        <taxon>Tissierellales</taxon>
        <taxon>Gottschalkiaceae</taxon>
        <taxon>Gottschalkia</taxon>
    </lineage>
</organism>
<dbReference type="PATRIC" id="fig|1503.3.peg.190"/>
<evidence type="ECO:0000313" key="2">
    <source>
        <dbReference type="Proteomes" id="UP000037267"/>
    </source>
</evidence>
<comment type="caution">
    <text evidence="1">The sequence shown here is derived from an EMBL/GenBank/DDBJ whole genome shotgun (WGS) entry which is preliminary data.</text>
</comment>